<evidence type="ECO:0000256" key="1">
    <source>
        <dbReference type="SAM" id="MobiDB-lite"/>
    </source>
</evidence>
<proteinExistence type="predicted"/>
<dbReference type="EMBL" id="BQNB010012444">
    <property type="protein sequence ID" value="GJT03640.1"/>
    <property type="molecule type" value="Genomic_DNA"/>
</dbReference>
<feature type="domain" description="Retrovirus-related Pol polyprotein from transposon TNT 1-94-like beta-barrel" evidence="2">
    <location>
        <begin position="46"/>
        <end position="87"/>
    </location>
</feature>
<gene>
    <name evidence="3" type="ORF">Tco_0838102</name>
</gene>
<feature type="region of interest" description="Disordered" evidence="1">
    <location>
        <begin position="188"/>
        <end position="258"/>
    </location>
</feature>
<dbReference type="InterPro" id="IPR054722">
    <property type="entry name" value="PolX-like_BBD"/>
</dbReference>
<feature type="region of interest" description="Disordered" evidence="1">
    <location>
        <begin position="266"/>
        <end position="285"/>
    </location>
</feature>
<sequence>MNYRAKKESSNEECLTSESEEEEYSMGLRDFKKFFKRRVDLEPDEWIKDSGCSKHMTGNQKLFSSYKAYNGGNIIFGSNLRGNIIGKEPKNANEALADESWIVAIQEELNQFIANDIQLCRILRIPRLHTLLFPAHLEGYQILDPQELLDLSTRDCPGCHHHQTTYLAPRSHTVEAITCFDSSYLLDSPGYIPESGPEEDPEEDDDEDPKEDPANYPADGEDDGDEPSNDDEDEEVDIEADDEEEEEHPAPADSTAVALPAIDQAPSAKETKPFETDESAATPPPHPAYRITSRISIPALVPTPVWFDAEVARLLAISTPPSSPLSLWSSPLPQIPAPPLPPILSPLPVSPPLPQIPSPPLLLRAEAASTSYSLPLLPPIILSHTRPDAPSSGTPPLHLLFIDRKGDRPEVTLPPRKRLGIALGPGYEVGESSSATAARPARGLRIVEAIQGTLVVTDVAEFSQRMIEFETRVRQDTNEIYTRLDDEQSERQLMAVLAQQSEIRELQSADYRRQTVIIEMLAANHRRQEQLTKPLKLVRGLTGLAMINQGVTVALAARDANTNGVDNHNSGTRARRNERATHECTYPDFMKCQPLNFKGTEGVVKLTQWIEKMETVFRINNCFVENQIKFSTCTLLGNALTW</sequence>
<feature type="compositionally biased region" description="Acidic residues" evidence="1">
    <location>
        <begin position="196"/>
        <end position="210"/>
    </location>
</feature>
<evidence type="ECO:0000313" key="4">
    <source>
        <dbReference type="Proteomes" id="UP001151760"/>
    </source>
</evidence>
<comment type="caution">
    <text evidence="3">The sequence shown here is derived from an EMBL/GenBank/DDBJ whole genome shotgun (WGS) entry which is preliminary data.</text>
</comment>
<accession>A0ABQ5ALS9</accession>
<organism evidence="3 4">
    <name type="scientific">Tanacetum coccineum</name>
    <dbReference type="NCBI Taxonomy" id="301880"/>
    <lineage>
        <taxon>Eukaryota</taxon>
        <taxon>Viridiplantae</taxon>
        <taxon>Streptophyta</taxon>
        <taxon>Embryophyta</taxon>
        <taxon>Tracheophyta</taxon>
        <taxon>Spermatophyta</taxon>
        <taxon>Magnoliopsida</taxon>
        <taxon>eudicotyledons</taxon>
        <taxon>Gunneridae</taxon>
        <taxon>Pentapetalae</taxon>
        <taxon>asterids</taxon>
        <taxon>campanulids</taxon>
        <taxon>Asterales</taxon>
        <taxon>Asteraceae</taxon>
        <taxon>Asteroideae</taxon>
        <taxon>Anthemideae</taxon>
        <taxon>Anthemidinae</taxon>
        <taxon>Tanacetum</taxon>
    </lineage>
</organism>
<dbReference type="Pfam" id="PF22936">
    <property type="entry name" value="Pol_BBD"/>
    <property type="match status" value="1"/>
</dbReference>
<feature type="compositionally biased region" description="Acidic residues" evidence="1">
    <location>
        <begin position="219"/>
        <end position="247"/>
    </location>
</feature>
<reference evidence="3" key="2">
    <citation type="submission" date="2022-01" db="EMBL/GenBank/DDBJ databases">
        <authorList>
            <person name="Yamashiro T."/>
            <person name="Shiraishi A."/>
            <person name="Satake H."/>
            <person name="Nakayama K."/>
        </authorList>
    </citation>
    <scope>NUCLEOTIDE SEQUENCE</scope>
</reference>
<reference evidence="3" key="1">
    <citation type="journal article" date="2022" name="Int. J. Mol. Sci.">
        <title>Draft Genome of Tanacetum Coccineum: Genomic Comparison of Closely Related Tanacetum-Family Plants.</title>
        <authorList>
            <person name="Yamashiro T."/>
            <person name="Shiraishi A."/>
            <person name="Nakayama K."/>
            <person name="Satake H."/>
        </authorList>
    </citation>
    <scope>NUCLEOTIDE SEQUENCE</scope>
</reference>
<dbReference type="Proteomes" id="UP001151760">
    <property type="component" value="Unassembled WGS sequence"/>
</dbReference>
<keyword evidence="4" id="KW-1185">Reference proteome</keyword>
<feature type="compositionally biased region" description="Basic and acidic residues" evidence="1">
    <location>
        <begin position="1"/>
        <end position="10"/>
    </location>
</feature>
<name>A0ABQ5ALS9_9ASTR</name>
<evidence type="ECO:0000259" key="2">
    <source>
        <dbReference type="Pfam" id="PF22936"/>
    </source>
</evidence>
<protein>
    <recommendedName>
        <fullName evidence="2">Retrovirus-related Pol polyprotein from transposon TNT 1-94-like beta-barrel domain-containing protein</fullName>
    </recommendedName>
</protein>
<evidence type="ECO:0000313" key="3">
    <source>
        <dbReference type="EMBL" id="GJT03640.1"/>
    </source>
</evidence>
<feature type="region of interest" description="Disordered" evidence="1">
    <location>
        <begin position="1"/>
        <end position="20"/>
    </location>
</feature>